<protein>
    <recommendedName>
        <fullName evidence="4">Secreted protein</fullName>
    </recommendedName>
</protein>
<dbReference type="EMBL" id="JBHRYA010000001">
    <property type="protein sequence ID" value="MFC3714961.1"/>
    <property type="molecule type" value="Genomic_DNA"/>
</dbReference>
<sequence length="169" mass="18811">MRPSILLAFTLLLGCTLPVFAQSTAAQPPIEQAMTAEQFKAAGLDKLSAEELANLNTWLNRTITTETAKAAEQASVQTKERVESENRGFFHFGSDEPIESRITGTFNGFRKGNTYTLDNGQQWRQTDTASLDGVRVENPAVRITPSLIGNTWYLRIDGYNTRAKVERIK</sequence>
<evidence type="ECO:0000313" key="2">
    <source>
        <dbReference type="EMBL" id="MFC3714961.1"/>
    </source>
</evidence>
<evidence type="ECO:0000313" key="3">
    <source>
        <dbReference type="Proteomes" id="UP001595705"/>
    </source>
</evidence>
<proteinExistence type="predicted"/>
<evidence type="ECO:0000256" key="1">
    <source>
        <dbReference type="SAM" id="SignalP"/>
    </source>
</evidence>
<keyword evidence="3" id="KW-1185">Reference proteome</keyword>
<feature type="chain" id="PRO_5045927010" description="Secreted protein" evidence="1">
    <location>
        <begin position="22"/>
        <end position="169"/>
    </location>
</feature>
<dbReference type="RefSeq" id="WP_386741966.1">
    <property type="nucleotide sequence ID" value="NZ_JBHRYA010000001.1"/>
</dbReference>
<dbReference type="Proteomes" id="UP001595705">
    <property type="component" value="Unassembled WGS sequence"/>
</dbReference>
<dbReference type="PROSITE" id="PS51257">
    <property type="entry name" value="PROKAR_LIPOPROTEIN"/>
    <property type="match status" value="1"/>
</dbReference>
<gene>
    <name evidence="2" type="ORF">ACFONC_02180</name>
</gene>
<accession>A0ABV7XFK0</accession>
<organism evidence="2 3">
    <name type="scientific">Luteimonas soli</name>
    <dbReference type="NCBI Taxonomy" id="1648966"/>
    <lineage>
        <taxon>Bacteria</taxon>
        <taxon>Pseudomonadati</taxon>
        <taxon>Pseudomonadota</taxon>
        <taxon>Gammaproteobacteria</taxon>
        <taxon>Lysobacterales</taxon>
        <taxon>Lysobacteraceae</taxon>
        <taxon>Luteimonas</taxon>
    </lineage>
</organism>
<name>A0ABV7XFK0_9GAMM</name>
<comment type="caution">
    <text evidence="2">The sequence shown here is derived from an EMBL/GenBank/DDBJ whole genome shotgun (WGS) entry which is preliminary data.</text>
</comment>
<evidence type="ECO:0008006" key="4">
    <source>
        <dbReference type="Google" id="ProtNLM"/>
    </source>
</evidence>
<reference evidence="3" key="1">
    <citation type="journal article" date="2019" name="Int. J. Syst. Evol. Microbiol.">
        <title>The Global Catalogue of Microorganisms (GCM) 10K type strain sequencing project: providing services to taxonomists for standard genome sequencing and annotation.</title>
        <authorList>
            <consortium name="The Broad Institute Genomics Platform"/>
            <consortium name="The Broad Institute Genome Sequencing Center for Infectious Disease"/>
            <person name="Wu L."/>
            <person name="Ma J."/>
        </authorList>
    </citation>
    <scope>NUCLEOTIDE SEQUENCE [LARGE SCALE GENOMIC DNA]</scope>
    <source>
        <strain evidence="3">KCTC 42441</strain>
    </source>
</reference>
<feature type="signal peptide" evidence="1">
    <location>
        <begin position="1"/>
        <end position="21"/>
    </location>
</feature>
<keyword evidence="1" id="KW-0732">Signal</keyword>